<dbReference type="Pfam" id="PF00128">
    <property type="entry name" value="Alpha-amylase"/>
    <property type="match status" value="1"/>
</dbReference>
<reference evidence="4 5" key="1">
    <citation type="submission" date="2023-04" db="EMBL/GenBank/DDBJ databases">
        <title>Marinobulbifer ophiurae gen. nov., sp. Nov., isolate from tissue of brittle star Ophioplocus japonicus.</title>
        <authorList>
            <person name="Kawano K."/>
            <person name="Sawayama S."/>
            <person name="Nakagawa S."/>
        </authorList>
    </citation>
    <scope>NUCLEOTIDE SEQUENCE [LARGE SCALE GENOMIC DNA]</scope>
    <source>
        <strain evidence="4 5">NKW57</strain>
    </source>
</reference>
<keyword evidence="1" id="KW-0328">Glycosyltransferase</keyword>
<evidence type="ECO:0000313" key="4">
    <source>
        <dbReference type="EMBL" id="GMG86887.1"/>
    </source>
</evidence>
<dbReference type="CDD" id="cd11356">
    <property type="entry name" value="AmyAc_Sucrose_phosphorylase-like_1"/>
    <property type="match status" value="1"/>
</dbReference>
<dbReference type="EMBL" id="BSYJ01000002">
    <property type="protein sequence ID" value="GMG86887.1"/>
    <property type="molecule type" value="Genomic_DNA"/>
</dbReference>
<gene>
    <name evidence="4" type="ORF">MNKW57_12080</name>
</gene>
<sequence length="588" mass="66997">MSVTTYPPQPTLQFLRDRVNHHLERIYADVDEFEISPQLGDELLQIMGISDDVCEAPQHRNLWDQQDVFVICYGDSLLAGHDIPPLEVLQHFLETHSDGLLGGVHILPFFPWSSDDGFAVLDYSSVNESLGTWHDIEAISERYDLMADLVINHCSSRSLWFQNYLQGKSPGKDFFYEADPDADLGAVVRPRTSPLLKKVETVNGEKHVWCTFGHDQVDLNFRNPEVLKQMVSIIRFYLERGVRVFRLDAVAFLWKIPGTSCLNLEETHEIVRLLRVLIEHWRCDAILITETNIPNRENLSYFGNANEAHCVYNFSLPPLLVNTLITGNCNYLRQWLMSLPPAQNGTAYFNFIASHDGIGLRPTEGILSDREISALIETMEAFGGRVSYRALDNGVQKPYEINISLFDALQGTVHGKDSLGMQRFLCAHAIMLALEGIPAIYIHSLLGTRNDYARMEHAGHNRAINRHQWDYGKLETALADPDSDHCKVFEGIKRLVAIRREQPAFHPNATQFTLQLGRTLVGFWRQSMDRRQSIFCVSNVARKARKLALSDLNLIETDQWVDLVSGEALEDIRGYITIEPYQTLWICN</sequence>
<proteinExistence type="predicted"/>
<dbReference type="InterPro" id="IPR045857">
    <property type="entry name" value="O16G_dom_2"/>
</dbReference>
<dbReference type="Gene3D" id="3.20.20.80">
    <property type="entry name" value="Glycosidases"/>
    <property type="match status" value="1"/>
</dbReference>
<dbReference type="InterPro" id="IPR016377">
    <property type="entry name" value="Sucrose_GGa_phosphorylase-rel"/>
</dbReference>
<evidence type="ECO:0000256" key="1">
    <source>
        <dbReference type="ARBA" id="ARBA00022676"/>
    </source>
</evidence>
<dbReference type="RefSeq" id="WP_285763506.1">
    <property type="nucleotide sequence ID" value="NZ_BSYJ01000002.1"/>
</dbReference>
<feature type="domain" description="Glycosyl hydrolase family 13 catalytic" evidence="3">
    <location>
        <begin position="67"/>
        <end position="416"/>
    </location>
</feature>
<dbReference type="InterPro" id="IPR013780">
    <property type="entry name" value="Glyco_hydro_b"/>
</dbReference>
<comment type="caution">
    <text evidence="4">The sequence shown here is derived from an EMBL/GenBank/DDBJ whole genome shotgun (WGS) entry which is preliminary data.</text>
</comment>
<dbReference type="SMART" id="SM00642">
    <property type="entry name" value="Aamy"/>
    <property type="match status" value="1"/>
</dbReference>
<dbReference type="SUPFAM" id="SSF51011">
    <property type="entry name" value="Glycosyl hydrolase domain"/>
    <property type="match status" value="1"/>
</dbReference>
<dbReference type="Proteomes" id="UP001224392">
    <property type="component" value="Unassembled WGS sequence"/>
</dbReference>
<dbReference type="SUPFAM" id="SSF51445">
    <property type="entry name" value="(Trans)glycosidases"/>
    <property type="match status" value="1"/>
</dbReference>
<evidence type="ECO:0000259" key="3">
    <source>
        <dbReference type="SMART" id="SM00642"/>
    </source>
</evidence>
<evidence type="ECO:0000313" key="5">
    <source>
        <dbReference type="Proteomes" id="UP001224392"/>
    </source>
</evidence>
<dbReference type="Gene3D" id="2.60.40.1180">
    <property type="entry name" value="Golgi alpha-mannosidase II"/>
    <property type="match status" value="1"/>
</dbReference>
<dbReference type="Gene3D" id="3.90.400.10">
    <property type="entry name" value="Oligo-1,6-glucosidase, Domain 2"/>
    <property type="match status" value="1"/>
</dbReference>
<dbReference type="GO" id="GO:0016787">
    <property type="term" value="F:hydrolase activity"/>
    <property type="evidence" value="ECO:0007669"/>
    <property type="project" value="UniProtKB-KW"/>
</dbReference>
<dbReference type="InterPro" id="IPR017853">
    <property type="entry name" value="GH"/>
</dbReference>
<name>A0ABQ6LXX4_9GAMM</name>
<organism evidence="4 5">
    <name type="scientific">Biformimicrobium ophioploci</name>
    <dbReference type="NCBI Taxonomy" id="3036711"/>
    <lineage>
        <taxon>Bacteria</taxon>
        <taxon>Pseudomonadati</taxon>
        <taxon>Pseudomonadota</taxon>
        <taxon>Gammaproteobacteria</taxon>
        <taxon>Cellvibrionales</taxon>
        <taxon>Microbulbiferaceae</taxon>
        <taxon>Biformimicrobium</taxon>
    </lineage>
</organism>
<accession>A0ABQ6LXX4</accession>
<dbReference type="InterPro" id="IPR006047">
    <property type="entry name" value="GH13_cat_dom"/>
</dbReference>
<keyword evidence="5" id="KW-1185">Reference proteome</keyword>
<dbReference type="InterPro" id="IPR033746">
    <property type="entry name" value="GGa_phosphorylase"/>
</dbReference>
<keyword evidence="4" id="KW-0378">Hydrolase</keyword>
<dbReference type="PANTHER" id="PTHR38784:SF1">
    <property type="entry name" value="SUCROSE PHOSPHORYLASE"/>
    <property type="match status" value="1"/>
</dbReference>
<evidence type="ECO:0000256" key="2">
    <source>
        <dbReference type="ARBA" id="ARBA00022679"/>
    </source>
</evidence>
<keyword evidence="2" id="KW-0808">Transferase</keyword>
<dbReference type="PANTHER" id="PTHR38784">
    <property type="entry name" value="SUCROSE PHOSPHORYLASE"/>
    <property type="match status" value="1"/>
</dbReference>
<dbReference type="PIRSF" id="PIRSF003059">
    <property type="entry name" value="Sucrose_phosphorylase"/>
    <property type="match status" value="1"/>
</dbReference>
<protein>
    <submittedName>
        <fullName evidence="4">Alpha-amylase family glycosyl hydrolase</fullName>
    </submittedName>
</protein>